<accession>A0ABT5TXE4</accession>
<reference evidence="2" key="1">
    <citation type="submission" date="2023-02" db="EMBL/GenBank/DDBJ databases">
        <title>Georgenia sp.10Sc9-8, isolated from a soil sample collected from the Taklamakan desert.</title>
        <authorList>
            <person name="Liu S."/>
        </authorList>
    </citation>
    <scope>NUCLEOTIDE SEQUENCE</scope>
    <source>
        <strain evidence="2">10Sc9-8</strain>
    </source>
</reference>
<sequence length="117" mass="11679">MSVVGALVRASHPAPTVAVTSLTMLLAVVAGLRPLTGVVLTTAVLAGQLTIGWSNDLLDADRDARVGRADKPIATGELPRVAVRRALVVALLGCVAASLGVGLASGLVHLVLLVGSG</sequence>
<feature type="non-terminal residue" evidence="2">
    <location>
        <position position="117"/>
    </location>
</feature>
<proteinExistence type="predicted"/>
<gene>
    <name evidence="2" type="ORF">PU560_03540</name>
</gene>
<feature type="transmembrane region" description="Helical" evidence="1">
    <location>
        <begin position="87"/>
        <end position="114"/>
    </location>
</feature>
<evidence type="ECO:0008006" key="4">
    <source>
        <dbReference type="Google" id="ProtNLM"/>
    </source>
</evidence>
<evidence type="ECO:0000313" key="3">
    <source>
        <dbReference type="Proteomes" id="UP001165561"/>
    </source>
</evidence>
<protein>
    <recommendedName>
        <fullName evidence="4">1,4-dihydroxy-2-naphthoate prenyltransferase</fullName>
    </recommendedName>
</protein>
<comment type="caution">
    <text evidence="2">The sequence shown here is derived from an EMBL/GenBank/DDBJ whole genome shotgun (WGS) entry which is preliminary data.</text>
</comment>
<evidence type="ECO:0000313" key="2">
    <source>
        <dbReference type="EMBL" id="MDD9205541.1"/>
    </source>
</evidence>
<feature type="transmembrane region" description="Helical" evidence="1">
    <location>
        <begin position="12"/>
        <end position="32"/>
    </location>
</feature>
<keyword evidence="3" id="KW-1185">Reference proteome</keyword>
<name>A0ABT5TXE4_9MICO</name>
<dbReference type="EMBL" id="JARACI010000541">
    <property type="protein sequence ID" value="MDD9205541.1"/>
    <property type="molecule type" value="Genomic_DNA"/>
</dbReference>
<organism evidence="2 3">
    <name type="scientific">Georgenia halotolerans</name>
    <dbReference type="NCBI Taxonomy" id="3028317"/>
    <lineage>
        <taxon>Bacteria</taxon>
        <taxon>Bacillati</taxon>
        <taxon>Actinomycetota</taxon>
        <taxon>Actinomycetes</taxon>
        <taxon>Micrococcales</taxon>
        <taxon>Bogoriellaceae</taxon>
        <taxon>Georgenia</taxon>
    </lineage>
</organism>
<dbReference type="Proteomes" id="UP001165561">
    <property type="component" value="Unassembled WGS sequence"/>
</dbReference>
<keyword evidence="1" id="KW-0472">Membrane</keyword>
<dbReference type="Gene3D" id="1.10.357.140">
    <property type="entry name" value="UbiA prenyltransferase"/>
    <property type="match status" value="1"/>
</dbReference>
<dbReference type="InterPro" id="IPR044878">
    <property type="entry name" value="UbiA_sf"/>
</dbReference>
<evidence type="ECO:0000256" key="1">
    <source>
        <dbReference type="SAM" id="Phobius"/>
    </source>
</evidence>
<keyword evidence="1" id="KW-1133">Transmembrane helix</keyword>
<keyword evidence="1" id="KW-0812">Transmembrane</keyword>